<feature type="compositionally biased region" description="Gly residues" evidence="1">
    <location>
        <begin position="99"/>
        <end position="115"/>
    </location>
</feature>
<feature type="region of interest" description="Disordered" evidence="1">
    <location>
        <begin position="76"/>
        <end position="115"/>
    </location>
</feature>
<evidence type="ECO:0000313" key="3">
    <source>
        <dbReference type="Proteomes" id="UP000013968"/>
    </source>
</evidence>
<evidence type="ECO:0000313" key="2">
    <source>
        <dbReference type="EMBL" id="AGM08041.1"/>
    </source>
</evidence>
<feature type="compositionally biased region" description="Basic and acidic residues" evidence="1">
    <location>
        <begin position="307"/>
        <end position="322"/>
    </location>
</feature>
<dbReference type="Proteomes" id="UP000013968">
    <property type="component" value="Chromosome"/>
</dbReference>
<name>R4T6N0_9PSEU</name>
<feature type="region of interest" description="Disordered" evidence="1">
    <location>
        <begin position="378"/>
        <end position="468"/>
    </location>
</feature>
<feature type="compositionally biased region" description="Basic residues" evidence="1">
    <location>
        <begin position="323"/>
        <end position="341"/>
    </location>
</feature>
<protein>
    <submittedName>
        <fullName evidence="2">Uncharacterized protein</fullName>
    </submittedName>
</protein>
<feature type="compositionally biased region" description="Low complexity" evidence="1">
    <location>
        <begin position="405"/>
        <end position="425"/>
    </location>
</feature>
<feature type="compositionally biased region" description="Basic residues" evidence="1">
    <location>
        <begin position="433"/>
        <end position="462"/>
    </location>
</feature>
<feature type="region of interest" description="Disordered" evidence="1">
    <location>
        <begin position="249"/>
        <end position="353"/>
    </location>
</feature>
<evidence type="ECO:0000256" key="1">
    <source>
        <dbReference type="SAM" id="MobiDB-lite"/>
    </source>
</evidence>
<dbReference type="HOGENOM" id="CLU_456844_0_0_11"/>
<proteinExistence type="predicted"/>
<reference evidence="2 3" key="1">
    <citation type="journal article" date="2013" name="BMC Genomics">
        <title>ContigScape: a Cytoscape plugin facilitating microbial genome gap closing.</title>
        <authorList>
            <person name="Tang B."/>
            <person name="Wang Q."/>
            <person name="Yang M."/>
            <person name="Xie F."/>
            <person name="Zhu Y."/>
            <person name="Zhuo Y."/>
            <person name="Wang S."/>
            <person name="Gao H."/>
            <person name="Ding X."/>
            <person name="Zhang L."/>
            <person name="Zhao G."/>
            <person name="Zheng H."/>
        </authorList>
    </citation>
    <scope>NUCLEOTIDE SEQUENCE [LARGE SCALE GENOMIC DNA]</scope>
    <source>
        <strain evidence="2 3">HCCB10007</strain>
    </source>
</reference>
<feature type="compositionally biased region" description="Basic and acidic residues" evidence="1">
    <location>
        <begin position="285"/>
        <end position="299"/>
    </location>
</feature>
<keyword evidence="3" id="KW-1185">Reference proteome</keyword>
<dbReference type="AlphaFoldDB" id="R4T6N0"/>
<dbReference type="KEGG" id="aoi:AORI_5458"/>
<feature type="compositionally biased region" description="Basic and acidic residues" evidence="1">
    <location>
        <begin position="389"/>
        <end position="404"/>
    </location>
</feature>
<organism evidence="2 3">
    <name type="scientific">Amycolatopsis keratiniphila</name>
    <dbReference type="NCBI Taxonomy" id="129921"/>
    <lineage>
        <taxon>Bacteria</taxon>
        <taxon>Bacillati</taxon>
        <taxon>Actinomycetota</taxon>
        <taxon>Actinomycetes</taxon>
        <taxon>Pseudonocardiales</taxon>
        <taxon>Pseudonocardiaceae</taxon>
        <taxon>Amycolatopsis</taxon>
        <taxon>Amycolatopsis japonica group</taxon>
    </lineage>
</organism>
<gene>
    <name evidence="2" type="ORF">AORI_5458</name>
</gene>
<feature type="compositionally biased region" description="Basic residues" evidence="1">
    <location>
        <begin position="379"/>
        <end position="388"/>
    </location>
</feature>
<accession>R4T6N0</accession>
<sequence>MLSGAANGVPGRLVRGLPAPGFTRDRLTRLRGTGRGGRLCGRVRRGRAGHSLRAVGGGGTAVAARRDLAIAGSGCGLRGAGSRSRAGGRTGRARRDRPAGGGGGRRGDGGAGIGGEQLAEWTSTAAADRLPHDSGLPGVRLSAGSRLGAGRLCLIGPRHRAATPRRFGDRGRRVFSGRRNHQRRPDVLLLTRIRDSLLLRIPRWRLGLHIGRWPRRHRPLITDIARLLRPARCGLLRRTGQTQIDVRDIDPHPALATRPLRHPGPPESRQCPQGPTPERVGIVQHRVDDRRAPQHRSDLTTRIPHLPPDHHPPRNLRPEVPRRRLRHMHDHPRTTGHHPRRRTADRTTHRRLPHRLPVDLVPLTVVLLAHLREVVDRRHQARTHRRGRTHIDRRLLGERRDPHQRLLQPLPRQLLQPQRRQLRQQLLDDHPHRQLRRGLHRRDHPRKNQRSRQKRDLRHREHRGRDQQNLRLLHIRRSGLRRLGQLPRVRRQLIQRLGDGRVQVLHHRLRVLAVHRPIQISRPRPHPRREILRHRSEIGPSLRHRPHTPDIALRPLHPHHDLQEILQGFGRLRRPIAGLEHHPLPSQKSHITTENSG</sequence>
<dbReference type="EMBL" id="CP003410">
    <property type="protein sequence ID" value="AGM08041.1"/>
    <property type="molecule type" value="Genomic_DNA"/>
</dbReference>